<dbReference type="EMBL" id="BK057794">
    <property type="protein sequence ID" value="DAE92144.1"/>
    <property type="molecule type" value="Genomic_DNA"/>
</dbReference>
<dbReference type="Pfam" id="PF23961">
    <property type="entry name" value="Phage_tail_terminator_9"/>
    <property type="match status" value="1"/>
</dbReference>
<protein>
    <recommendedName>
        <fullName evidence="2">Phage neck terminator protein gp12-like domain-containing protein</fullName>
    </recommendedName>
</protein>
<name>A0A8S5RRL2_9CAUD</name>
<reference evidence="3" key="1">
    <citation type="journal article" date="2021" name="Proc. Natl. Acad. Sci. U.S.A.">
        <title>A Catalog of Tens of Thousands of Viruses from Human Metagenomes Reveals Hidden Associations with Chronic Diseases.</title>
        <authorList>
            <person name="Tisza M.J."/>
            <person name="Buck C.B."/>
        </authorList>
    </citation>
    <scope>NUCLEOTIDE SEQUENCE</scope>
    <source>
        <strain evidence="3">Ct5xZ3</strain>
    </source>
</reference>
<sequence>MNMVDLKDALYDLVAEFYQGASVIWTEQTSVKPPYPYITLKTNGMQKTSFPVSDDNGGRAYPSSTMLELNLYTKGMAVQTGDMQTNNTINTAVPDLADFVLYLESDEMVDTLADKNISVELQGQIRDLSELQNDKSYRYRSFAEFTVSFMLNATGAYGISSMDPKINSSGGGNEEKADMPGYEIEAVDISEERKE</sequence>
<feature type="region of interest" description="Disordered" evidence="1">
    <location>
        <begin position="167"/>
        <end position="195"/>
    </location>
</feature>
<dbReference type="InterPro" id="IPR057087">
    <property type="entry name" value="Gp12-like"/>
</dbReference>
<proteinExistence type="predicted"/>
<accession>A0A8S5RRL2</accession>
<feature type="domain" description="Phage neck terminator protein gp12-like" evidence="2">
    <location>
        <begin position="8"/>
        <end position="163"/>
    </location>
</feature>
<organism evidence="3">
    <name type="scientific">Myoviridae sp. ct5xZ3</name>
    <dbReference type="NCBI Taxonomy" id="2827601"/>
    <lineage>
        <taxon>Viruses</taxon>
        <taxon>Duplodnaviria</taxon>
        <taxon>Heunggongvirae</taxon>
        <taxon>Uroviricota</taxon>
        <taxon>Caudoviricetes</taxon>
    </lineage>
</organism>
<evidence type="ECO:0000313" key="3">
    <source>
        <dbReference type="EMBL" id="DAE92144.1"/>
    </source>
</evidence>
<evidence type="ECO:0000259" key="2">
    <source>
        <dbReference type="Pfam" id="PF23961"/>
    </source>
</evidence>
<evidence type="ECO:0000256" key="1">
    <source>
        <dbReference type="SAM" id="MobiDB-lite"/>
    </source>
</evidence>